<name>A0A8H4R3K3_9HELO</name>
<dbReference type="PANTHER" id="PTHR28250">
    <property type="entry name" value="CYTOCHROME B PRE-MRNA-PROCESSING PROTEIN 6"/>
    <property type="match status" value="1"/>
</dbReference>
<proteinExistence type="predicted"/>
<sequence>MSKSITYKHYLRALSRWPKDPLRPDCQFQDIMQKRIDRKFLPSKPKEGEDKPLVAPSAINEKAELEQVNALYSLLGNRYTQKYTLSKEFMKPASNPEHYTNLIKELEEAPTRSWWGNVLNRWKGAVRF</sequence>
<evidence type="ECO:0000313" key="1">
    <source>
        <dbReference type="EMBL" id="KAF4622790.1"/>
    </source>
</evidence>
<keyword evidence="2" id="KW-1185">Reference proteome</keyword>
<dbReference type="InterPro" id="IPR037653">
    <property type="entry name" value="Cbp6"/>
</dbReference>
<dbReference type="EMBL" id="JAAMPI010001828">
    <property type="protein sequence ID" value="KAF4622790.1"/>
    <property type="molecule type" value="Genomic_DNA"/>
</dbReference>
<dbReference type="GO" id="GO:0061671">
    <property type="term" value="C:Cbp3p-Cbp6 complex"/>
    <property type="evidence" value="ECO:0007669"/>
    <property type="project" value="InterPro"/>
</dbReference>
<dbReference type="AlphaFoldDB" id="A0A8H4R3K3"/>
<dbReference type="PANTHER" id="PTHR28250:SF1">
    <property type="entry name" value="CYTOCHROME B PRE-MRNA-PROCESSING PROTEIN 6"/>
    <property type="match status" value="1"/>
</dbReference>
<dbReference type="GO" id="GO:0034551">
    <property type="term" value="P:mitochondrial respiratory chain complex III assembly"/>
    <property type="evidence" value="ECO:0007669"/>
    <property type="project" value="TreeGrafter"/>
</dbReference>
<comment type="caution">
    <text evidence="1">The sequence shown here is derived from an EMBL/GenBank/DDBJ whole genome shotgun (WGS) entry which is preliminary data.</text>
</comment>
<reference evidence="1 2" key="1">
    <citation type="submission" date="2020-03" db="EMBL/GenBank/DDBJ databases">
        <title>Draft Genome Sequence of Cudoniella acicularis.</title>
        <authorList>
            <person name="Buettner E."/>
            <person name="Kellner H."/>
        </authorList>
    </citation>
    <scope>NUCLEOTIDE SEQUENCE [LARGE SCALE GENOMIC DNA]</scope>
    <source>
        <strain evidence="1 2">DSM 108380</strain>
    </source>
</reference>
<dbReference type="GO" id="GO:0043022">
    <property type="term" value="F:ribosome binding"/>
    <property type="evidence" value="ECO:0007669"/>
    <property type="project" value="InterPro"/>
</dbReference>
<organism evidence="1 2">
    <name type="scientific">Cudoniella acicularis</name>
    <dbReference type="NCBI Taxonomy" id="354080"/>
    <lineage>
        <taxon>Eukaryota</taxon>
        <taxon>Fungi</taxon>
        <taxon>Dikarya</taxon>
        <taxon>Ascomycota</taxon>
        <taxon>Pezizomycotina</taxon>
        <taxon>Leotiomycetes</taxon>
        <taxon>Helotiales</taxon>
        <taxon>Tricladiaceae</taxon>
        <taxon>Cudoniella</taxon>
    </lineage>
</organism>
<gene>
    <name evidence="1" type="ORF">G7Y89_g14235</name>
</gene>
<protein>
    <submittedName>
        <fullName evidence="1">Uncharacterized protein</fullName>
    </submittedName>
</protein>
<dbReference type="Proteomes" id="UP000566819">
    <property type="component" value="Unassembled WGS sequence"/>
</dbReference>
<evidence type="ECO:0000313" key="2">
    <source>
        <dbReference type="Proteomes" id="UP000566819"/>
    </source>
</evidence>
<dbReference type="Pfam" id="PF20180">
    <property type="entry name" value="UQCC2_CBP6"/>
    <property type="match status" value="1"/>
</dbReference>
<accession>A0A8H4R3K3</accession>
<dbReference type="OrthoDB" id="2107880at2759"/>